<name>A0A7T8IWQ5_9CAUD</name>
<keyword evidence="2" id="KW-1185">Reference proteome</keyword>
<gene>
    <name evidence="1" type="ORF">immuto26A_211</name>
</gene>
<organism evidence="1 2">
    <name type="scientific">Flavobacterium phage vB_FspM_immuto_2-6A</name>
    <dbReference type="NCBI Taxonomy" id="2801477"/>
    <lineage>
        <taxon>Viruses</taxon>
        <taxon>Duplodnaviria</taxon>
        <taxon>Heunggongvirae</taxon>
        <taxon>Uroviricota</taxon>
        <taxon>Caudoviricetes</taxon>
        <taxon>Immutovirus</taxon>
        <taxon>Immutovirus immuto</taxon>
    </lineage>
</organism>
<accession>A0A7T8IWQ5</accession>
<dbReference type="Proteomes" id="UP000595566">
    <property type="component" value="Segment"/>
</dbReference>
<reference evidence="1 2" key="1">
    <citation type="submission" date="2020-12" db="EMBL/GenBank/DDBJ databases">
        <title>Dynamics of Baltic Sea phages driven by environmental changes.</title>
        <authorList>
            <person name="Hoetzinger M."/>
            <person name="Nilsson E."/>
            <person name="Holmfeldt K."/>
        </authorList>
    </citation>
    <scope>NUCLEOTIDE SEQUENCE [LARGE SCALE GENOMIC DNA]</scope>
</reference>
<protein>
    <submittedName>
        <fullName evidence="1">Uncharacterized protein</fullName>
    </submittedName>
</protein>
<evidence type="ECO:0000313" key="1">
    <source>
        <dbReference type="EMBL" id="QQO91890.1"/>
    </source>
</evidence>
<evidence type="ECO:0000313" key="2">
    <source>
        <dbReference type="Proteomes" id="UP000595566"/>
    </source>
</evidence>
<dbReference type="EMBL" id="MW353175">
    <property type="protein sequence ID" value="QQO91890.1"/>
    <property type="molecule type" value="Genomic_DNA"/>
</dbReference>
<proteinExistence type="predicted"/>
<sequence>MRKLVNEVTFGMYQGLIRVGHKDEITASEVADFVRAMPGVTRVTAVDSDEDRNIVVLKVKILTAKPGPVVFEKLKKDTFKLVPSIKKVDLSLKSIEKIE</sequence>